<sequence>MWHRKHRGRLSLETEHRVSLLRNLAKELVAHQRVVTTHLRAKEASRFADKLVTIAKKNTLHARRQLISELGSGTEAVAKRLIDVVAPKFSNRQGGYTRVLQYKVRKGDGAQLALLEWSTTVEEITKKPRKEKKKKTEKPAAKETPKKAAEKKQESPAAEKETESGKETAKKGGFLSGLRKFLTGKEE</sequence>
<evidence type="ECO:0000256" key="5">
    <source>
        <dbReference type="RuleBase" id="RU000660"/>
    </source>
</evidence>
<comment type="caution">
    <text evidence="8">The sequence shown here is derived from an EMBL/GenBank/DDBJ whole genome shotgun (WGS) entry which is preliminary data.</text>
</comment>
<name>A0A2H0LN55_9BACT</name>
<feature type="region of interest" description="Disordered" evidence="7">
    <location>
        <begin position="125"/>
        <end position="187"/>
    </location>
</feature>
<dbReference type="InterPro" id="IPR036373">
    <property type="entry name" value="Ribosomal_bL17_sf"/>
</dbReference>
<protein>
    <recommendedName>
        <fullName evidence="4 6">50S ribosomal protein L17</fullName>
    </recommendedName>
</protein>
<proteinExistence type="inferred from homology"/>
<dbReference type="GO" id="GO:0022625">
    <property type="term" value="C:cytosolic large ribosomal subunit"/>
    <property type="evidence" value="ECO:0007669"/>
    <property type="project" value="TreeGrafter"/>
</dbReference>
<dbReference type="SUPFAM" id="SSF64263">
    <property type="entry name" value="Prokaryotic ribosomal protein L17"/>
    <property type="match status" value="1"/>
</dbReference>
<evidence type="ECO:0000313" key="8">
    <source>
        <dbReference type="EMBL" id="PIQ85872.1"/>
    </source>
</evidence>
<feature type="compositionally biased region" description="Basic residues" evidence="7">
    <location>
        <begin position="127"/>
        <end position="136"/>
    </location>
</feature>
<dbReference type="GO" id="GO:0003735">
    <property type="term" value="F:structural constituent of ribosome"/>
    <property type="evidence" value="ECO:0007669"/>
    <property type="project" value="InterPro"/>
</dbReference>
<evidence type="ECO:0000256" key="7">
    <source>
        <dbReference type="SAM" id="MobiDB-lite"/>
    </source>
</evidence>
<keyword evidence="3 5" id="KW-0687">Ribonucleoprotein</keyword>
<dbReference type="PANTHER" id="PTHR14413">
    <property type="entry name" value="RIBOSOMAL PROTEIN L17"/>
    <property type="match status" value="1"/>
</dbReference>
<evidence type="ECO:0000256" key="3">
    <source>
        <dbReference type="ARBA" id="ARBA00023274"/>
    </source>
</evidence>
<comment type="similarity">
    <text evidence="1 5">Belongs to the bacterial ribosomal protein bL17 family.</text>
</comment>
<evidence type="ECO:0000256" key="4">
    <source>
        <dbReference type="ARBA" id="ARBA00035494"/>
    </source>
</evidence>
<accession>A0A2H0LN55</accession>
<evidence type="ECO:0000256" key="1">
    <source>
        <dbReference type="ARBA" id="ARBA00008777"/>
    </source>
</evidence>
<dbReference type="EMBL" id="PCVY01000058">
    <property type="protein sequence ID" value="PIQ85872.1"/>
    <property type="molecule type" value="Genomic_DNA"/>
</dbReference>
<feature type="compositionally biased region" description="Basic and acidic residues" evidence="7">
    <location>
        <begin position="137"/>
        <end position="170"/>
    </location>
</feature>
<dbReference type="GO" id="GO:0006412">
    <property type="term" value="P:translation"/>
    <property type="evidence" value="ECO:0007669"/>
    <property type="project" value="InterPro"/>
</dbReference>
<dbReference type="Gene3D" id="3.90.1030.10">
    <property type="entry name" value="Ribosomal protein L17"/>
    <property type="match status" value="1"/>
</dbReference>
<organism evidence="8 9">
    <name type="scientific">Candidatus Abzuiibacterium crystallinum</name>
    <dbReference type="NCBI Taxonomy" id="1974748"/>
    <lineage>
        <taxon>Bacteria</taxon>
        <taxon>Pseudomonadati</taxon>
        <taxon>Candidatus Omnitrophota</taxon>
        <taxon>Candidatus Abzuiibacterium</taxon>
    </lineage>
</organism>
<dbReference type="InterPro" id="IPR000456">
    <property type="entry name" value="Ribosomal_bL17"/>
</dbReference>
<reference evidence="8 9" key="1">
    <citation type="submission" date="2017-09" db="EMBL/GenBank/DDBJ databases">
        <title>Depth-based differentiation of microbial function through sediment-hosted aquifers and enrichment of novel symbionts in the deep terrestrial subsurface.</title>
        <authorList>
            <person name="Probst A.J."/>
            <person name="Ladd B."/>
            <person name="Jarett J.K."/>
            <person name="Geller-Mcgrath D.E."/>
            <person name="Sieber C.M."/>
            <person name="Emerson J.B."/>
            <person name="Anantharaman K."/>
            <person name="Thomas B.C."/>
            <person name="Malmstrom R."/>
            <person name="Stieglmeier M."/>
            <person name="Klingl A."/>
            <person name="Woyke T."/>
            <person name="Ryan C.M."/>
            <person name="Banfield J.F."/>
        </authorList>
    </citation>
    <scope>NUCLEOTIDE SEQUENCE [LARGE SCALE GENOMIC DNA]</scope>
    <source>
        <strain evidence="8">CG11_big_fil_rev_8_21_14_0_20_45_26</strain>
    </source>
</reference>
<evidence type="ECO:0000256" key="2">
    <source>
        <dbReference type="ARBA" id="ARBA00022980"/>
    </source>
</evidence>
<evidence type="ECO:0000256" key="6">
    <source>
        <dbReference type="RuleBase" id="RU000661"/>
    </source>
</evidence>
<keyword evidence="2 5" id="KW-0689">Ribosomal protein</keyword>
<dbReference type="Proteomes" id="UP000230859">
    <property type="component" value="Unassembled WGS sequence"/>
</dbReference>
<dbReference type="Pfam" id="PF01196">
    <property type="entry name" value="Ribosomal_L17"/>
    <property type="match status" value="1"/>
</dbReference>
<gene>
    <name evidence="8" type="ORF">COV74_06795</name>
</gene>
<evidence type="ECO:0000313" key="9">
    <source>
        <dbReference type="Proteomes" id="UP000230859"/>
    </source>
</evidence>
<dbReference type="PANTHER" id="PTHR14413:SF16">
    <property type="entry name" value="LARGE RIBOSOMAL SUBUNIT PROTEIN BL17M"/>
    <property type="match status" value="1"/>
</dbReference>
<dbReference type="AlphaFoldDB" id="A0A2H0LN55"/>
<dbReference type="NCBIfam" id="TIGR00059">
    <property type="entry name" value="L17"/>
    <property type="match status" value="1"/>
</dbReference>